<dbReference type="Proteomes" id="UP000265520">
    <property type="component" value="Unassembled WGS sequence"/>
</dbReference>
<sequence>MEVPATEVWVASSAARHRH</sequence>
<feature type="non-terminal residue" evidence="1">
    <location>
        <position position="19"/>
    </location>
</feature>
<keyword evidence="2" id="KW-1185">Reference proteome</keyword>
<name>A0A392U5P7_9FABA</name>
<dbReference type="AlphaFoldDB" id="A0A392U5P7"/>
<proteinExistence type="predicted"/>
<dbReference type="EMBL" id="LXQA010744111">
    <property type="protein sequence ID" value="MCI68843.1"/>
    <property type="molecule type" value="Genomic_DNA"/>
</dbReference>
<comment type="caution">
    <text evidence="1">The sequence shown here is derived from an EMBL/GenBank/DDBJ whole genome shotgun (WGS) entry which is preliminary data.</text>
</comment>
<evidence type="ECO:0000313" key="2">
    <source>
        <dbReference type="Proteomes" id="UP000265520"/>
    </source>
</evidence>
<protein>
    <submittedName>
        <fullName evidence="1">Uncharacterized protein</fullName>
    </submittedName>
</protein>
<reference evidence="1 2" key="1">
    <citation type="journal article" date="2018" name="Front. Plant Sci.">
        <title>Red Clover (Trifolium pratense) and Zigzag Clover (T. medium) - A Picture of Genomic Similarities and Differences.</title>
        <authorList>
            <person name="Dluhosova J."/>
            <person name="Istvanek J."/>
            <person name="Nedelnik J."/>
            <person name="Repkova J."/>
        </authorList>
    </citation>
    <scope>NUCLEOTIDE SEQUENCE [LARGE SCALE GENOMIC DNA]</scope>
    <source>
        <strain evidence="2">cv. 10/8</strain>
        <tissue evidence="1">Leaf</tissue>
    </source>
</reference>
<evidence type="ECO:0000313" key="1">
    <source>
        <dbReference type="EMBL" id="MCI68843.1"/>
    </source>
</evidence>
<accession>A0A392U5P7</accession>
<organism evidence="1 2">
    <name type="scientific">Trifolium medium</name>
    <dbReference type="NCBI Taxonomy" id="97028"/>
    <lineage>
        <taxon>Eukaryota</taxon>
        <taxon>Viridiplantae</taxon>
        <taxon>Streptophyta</taxon>
        <taxon>Embryophyta</taxon>
        <taxon>Tracheophyta</taxon>
        <taxon>Spermatophyta</taxon>
        <taxon>Magnoliopsida</taxon>
        <taxon>eudicotyledons</taxon>
        <taxon>Gunneridae</taxon>
        <taxon>Pentapetalae</taxon>
        <taxon>rosids</taxon>
        <taxon>fabids</taxon>
        <taxon>Fabales</taxon>
        <taxon>Fabaceae</taxon>
        <taxon>Papilionoideae</taxon>
        <taxon>50 kb inversion clade</taxon>
        <taxon>NPAAA clade</taxon>
        <taxon>Hologalegina</taxon>
        <taxon>IRL clade</taxon>
        <taxon>Trifolieae</taxon>
        <taxon>Trifolium</taxon>
    </lineage>
</organism>